<name>I4EUK2_MODI5</name>
<organism evidence="1 2">
    <name type="scientific">Modestobacter italicus (strain DSM 44449 / CECT 9708 / BC 501)</name>
    <dbReference type="NCBI Taxonomy" id="2732864"/>
    <lineage>
        <taxon>Bacteria</taxon>
        <taxon>Bacillati</taxon>
        <taxon>Actinomycetota</taxon>
        <taxon>Actinomycetes</taxon>
        <taxon>Geodermatophilales</taxon>
        <taxon>Geodermatophilaceae</taxon>
        <taxon>Modestobacter</taxon>
    </lineage>
</organism>
<gene>
    <name evidence="1" type="ordered locus">MODMU_1622</name>
</gene>
<dbReference type="EMBL" id="FO203431">
    <property type="protein sequence ID" value="CCH87065.1"/>
    <property type="molecule type" value="Genomic_DNA"/>
</dbReference>
<dbReference type="KEGG" id="mmar:MODMU_1622"/>
<reference evidence="1 2" key="1">
    <citation type="journal article" date="2012" name="J. Bacteriol.">
        <title>Genome Sequence of Radiation-Resistant Modestobacter marinus Strain BC501, a Representative Actinobacterium That Thrives on Calcareous Stone Surfaces.</title>
        <authorList>
            <person name="Normand P."/>
            <person name="Gury J."/>
            <person name="Pujic P."/>
            <person name="Chouaia B."/>
            <person name="Crotti E."/>
            <person name="Brusetti L."/>
            <person name="Daffonchio D."/>
            <person name="Vacherie B."/>
            <person name="Barbe V."/>
            <person name="Medigue C."/>
            <person name="Calteau A."/>
            <person name="Ghodhbane-Gtari F."/>
            <person name="Essoussi I."/>
            <person name="Nouioui I."/>
            <person name="Abbassi-Ghozzi I."/>
            <person name="Gtari M."/>
        </authorList>
    </citation>
    <scope>NUCLEOTIDE SEQUENCE [LARGE SCALE GENOMIC DNA]</scope>
    <source>
        <strain evidence="2">BC 501</strain>
    </source>
</reference>
<dbReference type="STRING" id="477641.MODMU_1622"/>
<dbReference type="PATRIC" id="fig|477641.3.peg.1535"/>
<evidence type="ECO:0000313" key="1">
    <source>
        <dbReference type="EMBL" id="CCH87065.1"/>
    </source>
</evidence>
<protein>
    <submittedName>
        <fullName evidence="1">NADH:ubiquinone oxidoreductase</fullName>
    </submittedName>
</protein>
<sequence>MDLSRRLQAWALARPRVLIVDAPGTVGLRWAVEAELDRRGWPQAMSPADTDVLLVLGTPGPELAAAIDVLWSQVAQPRRRVDLRAATDLHHRLEETVRALGAAAPEEHVDGVLPARGGAAHPAGGMDDSGHEGMEHPDHEAMDPAGMAGMDHSGDEGMDHVGMAGMEHSGHVGMDHSGREGMEHAAMGGGGSAGHHMHHGGDVAGLPMAQTAPDRDGLALDVLRVSIGPVLPGWPTGLLLRADLQGDVLTGARLSWVDASDGRGFPPGEVHPQRAALGQLASLLVVAGWPTAARDARCARDGLASTDRSELATARRRAERVARRVRRSRALAWSVRGAGQLHSALGRAAGGDALDRVRRWCDVASGGDVEAPTSPTSPTSLDEVAAVLEGTELGTARLIVASVALDRSAARTEPEEARA</sequence>
<dbReference type="Proteomes" id="UP000006461">
    <property type="component" value="Chromosome"/>
</dbReference>
<proteinExistence type="predicted"/>
<accession>I4EUK2</accession>
<dbReference type="HOGENOM" id="CLU_033151_0_0_11"/>
<evidence type="ECO:0000313" key="2">
    <source>
        <dbReference type="Proteomes" id="UP000006461"/>
    </source>
</evidence>
<keyword evidence="2" id="KW-1185">Reference proteome</keyword>
<dbReference type="AlphaFoldDB" id="I4EUK2"/>
<dbReference type="OMA" id="ARECDHI"/>
<dbReference type="eggNOG" id="COG2132">
    <property type="taxonomic scope" value="Bacteria"/>
</dbReference>
<dbReference type="OrthoDB" id="3373298at2"/>